<dbReference type="EMBL" id="CM056812">
    <property type="protein sequence ID" value="KAJ8617022.1"/>
    <property type="molecule type" value="Genomic_DNA"/>
</dbReference>
<reference evidence="1 2" key="1">
    <citation type="journal article" date="2022" name="Hortic Res">
        <title>A haplotype resolved chromosomal level avocado genome allows analysis of novel avocado genes.</title>
        <authorList>
            <person name="Nath O."/>
            <person name="Fletcher S.J."/>
            <person name="Hayward A."/>
            <person name="Shaw L.M."/>
            <person name="Masouleh A.K."/>
            <person name="Furtado A."/>
            <person name="Henry R.J."/>
            <person name="Mitter N."/>
        </authorList>
    </citation>
    <scope>NUCLEOTIDE SEQUENCE [LARGE SCALE GENOMIC DNA]</scope>
    <source>
        <strain evidence="2">cv. Hass</strain>
    </source>
</reference>
<comment type="caution">
    <text evidence="1">The sequence shown here is derived from an EMBL/GenBank/DDBJ whole genome shotgun (WGS) entry which is preliminary data.</text>
</comment>
<gene>
    <name evidence="1" type="ORF">MRB53_013208</name>
</gene>
<keyword evidence="2" id="KW-1185">Reference proteome</keyword>
<name>A0ACC2K7E3_PERAE</name>
<sequence length="82" mass="9558">MGLEFIEELSVIAPKRTDIKASPEGVDEDYYTPTSEEHKIKYWVGQLAPRKKEPSKRRFDPSNPNFKRVKRNLTPIFCAKHP</sequence>
<evidence type="ECO:0000313" key="2">
    <source>
        <dbReference type="Proteomes" id="UP001234297"/>
    </source>
</evidence>
<accession>A0ACC2K7E3</accession>
<proteinExistence type="predicted"/>
<dbReference type="Proteomes" id="UP001234297">
    <property type="component" value="Chromosome 4"/>
</dbReference>
<protein>
    <submittedName>
        <fullName evidence="1">Uncharacterized protein</fullName>
    </submittedName>
</protein>
<evidence type="ECO:0000313" key="1">
    <source>
        <dbReference type="EMBL" id="KAJ8617022.1"/>
    </source>
</evidence>
<organism evidence="1 2">
    <name type="scientific">Persea americana</name>
    <name type="common">Avocado</name>
    <dbReference type="NCBI Taxonomy" id="3435"/>
    <lineage>
        <taxon>Eukaryota</taxon>
        <taxon>Viridiplantae</taxon>
        <taxon>Streptophyta</taxon>
        <taxon>Embryophyta</taxon>
        <taxon>Tracheophyta</taxon>
        <taxon>Spermatophyta</taxon>
        <taxon>Magnoliopsida</taxon>
        <taxon>Magnoliidae</taxon>
        <taxon>Laurales</taxon>
        <taxon>Lauraceae</taxon>
        <taxon>Persea</taxon>
    </lineage>
</organism>